<feature type="transmembrane region" description="Helical" evidence="8">
    <location>
        <begin position="12"/>
        <end position="32"/>
    </location>
</feature>
<keyword evidence="6 8" id="KW-1133">Transmembrane helix</keyword>
<evidence type="ECO:0000256" key="2">
    <source>
        <dbReference type="ARBA" id="ARBA00022475"/>
    </source>
</evidence>
<feature type="transmembrane region" description="Helical" evidence="8">
    <location>
        <begin position="345"/>
        <end position="363"/>
    </location>
</feature>
<feature type="transmembrane region" description="Helical" evidence="8">
    <location>
        <begin position="106"/>
        <end position="124"/>
    </location>
</feature>
<accession>A0ABN1MRJ2</accession>
<organism evidence="10 11">
    <name type="scientific">Wandonia haliotis</name>
    <dbReference type="NCBI Taxonomy" id="574963"/>
    <lineage>
        <taxon>Bacteria</taxon>
        <taxon>Pseudomonadati</taxon>
        <taxon>Bacteroidota</taxon>
        <taxon>Flavobacteriia</taxon>
        <taxon>Flavobacteriales</taxon>
        <taxon>Crocinitomicaceae</taxon>
        <taxon>Wandonia</taxon>
    </lineage>
</organism>
<dbReference type="InterPro" id="IPR050297">
    <property type="entry name" value="LipidA_mod_glycosyltrf_83"/>
</dbReference>
<comment type="caution">
    <text evidence="10">The sequence shown here is derived from an EMBL/GenBank/DDBJ whole genome shotgun (WGS) entry which is preliminary data.</text>
</comment>
<dbReference type="Proteomes" id="UP001501126">
    <property type="component" value="Unassembled WGS sequence"/>
</dbReference>
<feature type="domain" description="Glycosyltransferase RgtA/B/C/D-like" evidence="9">
    <location>
        <begin position="59"/>
        <end position="211"/>
    </location>
</feature>
<protein>
    <recommendedName>
        <fullName evidence="9">Glycosyltransferase RgtA/B/C/D-like domain-containing protein</fullName>
    </recommendedName>
</protein>
<evidence type="ECO:0000256" key="5">
    <source>
        <dbReference type="ARBA" id="ARBA00022692"/>
    </source>
</evidence>
<gene>
    <name evidence="10" type="ORF">GCM10009118_23510</name>
</gene>
<evidence type="ECO:0000313" key="10">
    <source>
        <dbReference type="EMBL" id="GAA0875942.1"/>
    </source>
</evidence>
<feature type="transmembrane region" description="Helical" evidence="8">
    <location>
        <begin position="169"/>
        <end position="191"/>
    </location>
</feature>
<proteinExistence type="predicted"/>
<evidence type="ECO:0000256" key="1">
    <source>
        <dbReference type="ARBA" id="ARBA00004651"/>
    </source>
</evidence>
<feature type="transmembrane region" description="Helical" evidence="8">
    <location>
        <begin position="203"/>
        <end position="226"/>
    </location>
</feature>
<feature type="transmembrane region" description="Helical" evidence="8">
    <location>
        <begin position="321"/>
        <end position="338"/>
    </location>
</feature>
<evidence type="ECO:0000256" key="4">
    <source>
        <dbReference type="ARBA" id="ARBA00022679"/>
    </source>
</evidence>
<dbReference type="EMBL" id="BAAAFH010000011">
    <property type="protein sequence ID" value="GAA0875942.1"/>
    <property type="molecule type" value="Genomic_DNA"/>
</dbReference>
<dbReference type="Pfam" id="PF13231">
    <property type="entry name" value="PMT_2"/>
    <property type="match status" value="1"/>
</dbReference>
<sequence length="482" mass="56205">MSGIFQKSYFQIGILLILKLILSLFFIRSFSIDLDEPFSIFYSQQSIPELFTLFENENNPPLHFVLLHFWIEWFGISPAAVRSLSLIFGLFTIPLIYRAGQKTGGNTVGLIAGFFFVFSNFHFYHDLEARPYPLLVFGYALLILLLLKANKEISVKNHLVTGLTLSALFYTHYISPVIIAATGCMFLYFAFTEREKKKRVQRITQLVLVLIPTVLITSAPILRLLALRVSHVNETGTWVPAAQWTELYGQINKFFNGKYVMIFLLLWGVFFLYEKRKFLTSLFTRLNFRHPATILSLFFLVTYLPLFGLSFFWHVHLFLDRYLFFLSLPLYLIVAYFFTSSSRTLRWTALLPVFTFCLFFNPGKGNNRETDKIAEYLKTSKGSILISPPTFDLTLIYHYNPEWFQEMTHGKDLFPHNLFPVYSMQEIPDTNALIFPIQYLDADSKFGLGNEQLRKQLDEMYLPVDSNRFKGNYSVIRYEKKK</sequence>
<comment type="subcellular location">
    <subcellularLocation>
        <location evidence="1">Cell membrane</location>
        <topology evidence="1">Multi-pass membrane protein</topology>
    </subcellularLocation>
</comment>
<name>A0ABN1MRJ2_9FLAO</name>
<evidence type="ECO:0000256" key="6">
    <source>
        <dbReference type="ARBA" id="ARBA00022989"/>
    </source>
</evidence>
<evidence type="ECO:0000256" key="8">
    <source>
        <dbReference type="SAM" id="Phobius"/>
    </source>
</evidence>
<feature type="transmembrane region" description="Helical" evidence="8">
    <location>
        <begin position="294"/>
        <end position="315"/>
    </location>
</feature>
<feature type="transmembrane region" description="Helical" evidence="8">
    <location>
        <begin position="254"/>
        <end position="273"/>
    </location>
</feature>
<keyword evidence="2" id="KW-1003">Cell membrane</keyword>
<keyword evidence="7 8" id="KW-0472">Membrane</keyword>
<keyword evidence="11" id="KW-1185">Reference proteome</keyword>
<keyword evidence="4" id="KW-0808">Transferase</keyword>
<evidence type="ECO:0000256" key="3">
    <source>
        <dbReference type="ARBA" id="ARBA00022676"/>
    </source>
</evidence>
<reference evidence="10 11" key="1">
    <citation type="journal article" date="2019" name="Int. J. Syst. Evol. Microbiol.">
        <title>The Global Catalogue of Microorganisms (GCM) 10K type strain sequencing project: providing services to taxonomists for standard genome sequencing and annotation.</title>
        <authorList>
            <consortium name="The Broad Institute Genomics Platform"/>
            <consortium name="The Broad Institute Genome Sequencing Center for Infectious Disease"/>
            <person name="Wu L."/>
            <person name="Ma J."/>
        </authorList>
    </citation>
    <scope>NUCLEOTIDE SEQUENCE [LARGE SCALE GENOMIC DNA]</scope>
    <source>
        <strain evidence="10 11">JCM 16083</strain>
    </source>
</reference>
<feature type="transmembrane region" description="Helical" evidence="8">
    <location>
        <begin position="131"/>
        <end position="149"/>
    </location>
</feature>
<dbReference type="RefSeq" id="WP_343787932.1">
    <property type="nucleotide sequence ID" value="NZ_BAAAFH010000011.1"/>
</dbReference>
<evidence type="ECO:0000313" key="11">
    <source>
        <dbReference type="Proteomes" id="UP001501126"/>
    </source>
</evidence>
<dbReference type="PANTHER" id="PTHR33908:SF11">
    <property type="entry name" value="MEMBRANE PROTEIN"/>
    <property type="match status" value="1"/>
</dbReference>
<dbReference type="InterPro" id="IPR038731">
    <property type="entry name" value="RgtA/B/C-like"/>
</dbReference>
<keyword evidence="5 8" id="KW-0812">Transmembrane</keyword>
<keyword evidence="3" id="KW-0328">Glycosyltransferase</keyword>
<evidence type="ECO:0000256" key="7">
    <source>
        <dbReference type="ARBA" id="ARBA00023136"/>
    </source>
</evidence>
<evidence type="ECO:0000259" key="9">
    <source>
        <dbReference type="Pfam" id="PF13231"/>
    </source>
</evidence>
<dbReference type="PANTHER" id="PTHR33908">
    <property type="entry name" value="MANNOSYLTRANSFERASE YKCB-RELATED"/>
    <property type="match status" value="1"/>
</dbReference>